<reference evidence="2 3" key="1">
    <citation type="submission" date="2019-08" db="EMBL/GenBank/DDBJ databases">
        <title>Draft genome sequences of two oriental melons (Cucumis melo L. var makuwa).</title>
        <authorList>
            <person name="Kwon S.-Y."/>
        </authorList>
    </citation>
    <scope>NUCLEOTIDE SEQUENCE [LARGE SCALE GENOMIC DNA]</scope>
    <source>
        <strain evidence="3">cv. Chang Bougi</strain>
        <tissue evidence="2">Leaf</tissue>
    </source>
</reference>
<dbReference type="Pfam" id="PF22936">
    <property type="entry name" value="Pol_BBD"/>
    <property type="match status" value="1"/>
</dbReference>
<accession>A0A5D3CTW4</accession>
<proteinExistence type="predicted"/>
<organism evidence="2 3">
    <name type="scientific">Cucumis melo var. makuwa</name>
    <name type="common">Oriental melon</name>
    <dbReference type="NCBI Taxonomy" id="1194695"/>
    <lineage>
        <taxon>Eukaryota</taxon>
        <taxon>Viridiplantae</taxon>
        <taxon>Streptophyta</taxon>
        <taxon>Embryophyta</taxon>
        <taxon>Tracheophyta</taxon>
        <taxon>Spermatophyta</taxon>
        <taxon>Magnoliopsida</taxon>
        <taxon>eudicotyledons</taxon>
        <taxon>Gunneridae</taxon>
        <taxon>Pentapetalae</taxon>
        <taxon>rosids</taxon>
        <taxon>fabids</taxon>
        <taxon>Cucurbitales</taxon>
        <taxon>Cucurbitaceae</taxon>
        <taxon>Benincaseae</taxon>
        <taxon>Cucumis</taxon>
    </lineage>
</organism>
<dbReference type="Proteomes" id="UP000321947">
    <property type="component" value="Unassembled WGS sequence"/>
</dbReference>
<feature type="domain" description="Retrovirus-related Pol polyprotein from transposon TNT 1-94-like beta-barrel" evidence="1">
    <location>
        <begin position="147"/>
        <end position="207"/>
    </location>
</feature>
<evidence type="ECO:0000313" key="2">
    <source>
        <dbReference type="EMBL" id="TYK14892.1"/>
    </source>
</evidence>
<dbReference type="Pfam" id="PF14223">
    <property type="entry name" value="Retrotran_gag_2"/>
    <property type="match status" value="1"/>
</dbReference>
<evidence type="ECO:0000313" key="3">
    <source>
        <dbReference type="Proteomes" id="UP000321947"/>
    </source>
</evidence>
<name>A0A5D3CTW4_CUCMM</name>
<dbReference type="EMBL" id="SSTD01008804">
    <property type="protein sequence ID" value="TYK14892.1"/>
    <property type="molecule type" value="Genomic_DNA"/>
</dbReference>
<gene>
    <name evidence="2" type="ORF">E5676_scaffold1779G00040</name>
</gene>
<dbReference type="InterPro" id="IPR054722">
    <property type="entry name" value="PolX-like_BBD"/>
</dbReference>
<dbReference type="AlphaFoldDB" id="A0A5D3CTW4"/>
<sequence length="325" mass="37199">MDEMAYLMILLYLSDELLRLVDEATTTGDLWKKLESLYLTKSLLNKLYLKEKFLGYKMNHSKSLEENLDEFQKIIVDLNNIDAKILDDNQTENLEIRKNARMASYLRSEEGVRKRAGKEKRGVKETTDGYESLKVLMVSHKDIQDAWIMDSGCTFHIAPNRDFLINFQKSDGGKILLGDNDTCDLKRTSSIQIVTHDRMIKILTNVRGILRNGLYMLESTTISSSATTTLEQQKQQTVDHVVTEERTLIDEGVCNDSIASDSKKQQKDAMETKLFILQKNLTWSLVTKPLFRNSFKQSGSSQEVTVSLGARLVAKVLPAHRFKYR</sequence>
<evidence type="ECO:0000259" key="1">
    <source>
        <dbReference type="Pfam" id="PF22936"/>
    </source>
</evidence>
<protein>
    <submittedName>
        <fullName evidence="2">Copia retroelement pol polyprotein-like</fullName>
    </submittedName>
</protein>
<comment type="caution">
    <text evidence="2">The sequence shown here is derived from an EMBL/GenBank/DDBJ whole genome shotgun (WGS) entry which is preliminary data.</text>
</comment>